<protein>
    <submittedName>
        <fullName evidence="4">Sugar isomerase (SIS)</fullName>
    </submittedName>
</protein>
<reference evidence="4 5" key="1">
    <citation type="journal article" date="2012" name="J. Bacteriol.">
        <title>Draft Genome Sequence of Mesorhizobium alhagi CCNWXJ12-2T, a Novel Salt-Resistant Species Isolated from the Desert of Northwestern China.</title>
        <authorList>
            <person name="Zhou M."/>
            <person name="Chen W."/>
            <person name="Chen H."/>
            <person name="Wei G."/>
        </authorList>
    </citation>
    <scope>NUCLEOTIDE SEQUENCE [LARGE SCALE GENOMIC DNA]</scope>
    <source>
        <strain evidence="4 5">CCNWXJ12-2</strain>
    </source>
</reference>
<dbReference type="GO" id="GO:0097367">
    <property type="term" value="F:carbohydrate derivative binding"/>
    <property type="evidence" value="ECO:0007669"/>
    <property type="project" value="InterPro"/>
</dbReference>
<keyword evidence="1" id="KW-0808">Transferase</keyword>
<keyword evidence="1" id="KW-0032">Aminotransferase</keyword>
<dbReference type="Gene3D" id="1.10.10.2240">
    <property type="match status" value="1"/>
</dbReference>
<dbReference type="PANTHER" id="PTHR10937:SF14">
    <property type="entry name" value="FRUCTOSELYSINE 6-PHOSPHATE DEGLYCASE"/>
    <property type="match status" value="1"/>
</dbReference>
<dbReference type="PROSITE" id="PS51464">
    <property type="entry name" value="SIS"/>
    <property type="match status" value="1"/>
</dbReference>
<dbReference type="GO" id="GO:0016853">
    <property type="term" value="F:isomerase activity"/>
    <property type="evidence" value="ECO:0007669"/>
    <property type="project" value="UniProtKB-KW"/>
</dbReference>
<evidence type="ECO:0000256" key="2">
    <source>
        <dbReference type="SAM" id="Phobius"/>
    </source>
</evidence>
<dbReference type="PATRIC" id="fig|1107882.3.peg.6503"/>
<evidence type="ECO:0000256" key="1">
    <source>
        <dbReference type="ARBA" id="ARBA00022576"/>
    </source>
</evidence>
<dbReference type="Gene3D" id="3.40.50.12570">
    <property type="match status" value="1"/>
</dbReference>
<dbReference type="GO" id="GO:0006047">
    <property type="term" value="P:UDP-N-acetylglucosamine metabolic process"/>
    <property type="evidence" value="ECO:0007669"/>
    <property type="project" value="TreeGrafter"/>
</dbReference>
<dbReference type="InterPro" id="IPR024713">
    <property type="entry name" value="Fructosamine_deglycase_FrlB"/>
</dbReference>
<sequence>MKTELNEDVRKALSAVSDRQLSHIFLVACGGSLSIMHPGKYLLDRHALTLTSDVYNADEFICRRPRQLGEKALVILCSQTGTTKETAAAARFAREAGATTIAMTLDPKSPLASAAEVVVAYQAHYTTGAKIDAANSNYAVLYMLLSGLLAQRGDVDLVPQLLPSLSNLQHAIDKAKAFYEPSFDRYADRYRDRPVIYTTAAGANYGAAYSYAICVLMEMQWINSQAIHANEFFHGPFEVVDRSACFIALLGCDGTRRIEERARDFLLRFGDRDNVMVLDAAELDLSGLEQPFRGLFAPLIFFDVLWVFAYRLAAMRGQAMLEGRRYMKKITDY</sequence>
<dbReference type="InterPro" id="IPR046348">
    <property type="entry name" value="SIS_dom_sf"/>
</dbReference>
<dbReference type="Proteomes" id="UP000003250">
    <property type="component" value="Unassembled WGS sequence"/>
</dbReference>
<dbReference type="GO" id="GO:0006487">
    <property type="term" value="P:protein N-linked glycosylation"/>
    <property type="evidence" value="ECO:0007669"/>
    <property type="project" value="TreeGrafter"/>
</dbReference>
<keyword evidence="2" id="KW-0812">Transmembrane</keyword>
<feature type="transmembrane region" description="Helical" evidence="2">
    <location>
        <begin position="295"/>
        <end position="314"/>
    </location>
</feature>
<keyword evidence="5" id="KW-1185">Reference proteome</keyword>
<dbReference type="GO" id="GO:0006002">
    <property type="term" value="P:fructose 6-phosphate metabolic process"/>
    <property type="evidence" value="ECO:0007669"/>
    <property type="project" value="TreeGrafter"/>
</dbReference>
<dbReference type="InterPro" id="IPR001347">
    <property type="entry name" value="SIS_dom"/>
</dbReference>
<dbReference type="RefSeq" id="WP_008840284.1">
    <property type="nucleotide sequence ID" value="NZ_AHAM01000303.1"/>
</dbReference>
<dbReference type="CDD" id="cd05710">
    <property type="entry name" value="SIS_1"/>
    <property type="match status" value="1"/>
</dbReference>
<gene>
    <name evidence="4" type="ORF">MAXJ12_33664</name>
</gene>
<feature type="domain" description="SIS" evidence="3">
    <location>
        <begin position="9"/>
        <end position="154"/>
    </location>
</feature>
<proteinExistence type="predicted"/>
<evidence type="ECO:0000313" key="5">
    <source>
        <dbReference type="Proteomes" id="UP000003250"/>
    </source>
</evidence>
<dbReference type="SUPFAM" id="SSF53697">
    <property type="entry name" value="SIS domain"/>
    <property type="match status" value="1"/>
</dbReference>
<dbReference type="AlphaFoldDB" id="H0I2M7"/>
<organism evidence="4 5">
    <name type="scientific">Mesorhizobium alhagi CCNWXJ12-2</name>
    <dbReference type="NCBI Taxonomy" id="1107882"/>
    <lineage>
        <taxon>Bacteria</taxon>
        <taxon>Pseudomonadati</taxon>
        <taxon>Pseudomonadota</taxon>
        <taxon>Alphaproteobacteria</taxon>
        <taxon>Hyphomicrobiales</taxon>
        <taxon>Phyllobacteriaceae</taxon>
        <taxon>Allomesorhizobium</taxon>
    </lineage>
</organism>
<keyword evidence="2" id="KW-0472">Membrane</keyword>
<dbReference type="PANTHER" id="PTHR10937">
    <property type="entry name" value="GLUCOSAMINE--FRUCTOSE-6-PHOSPHATE AMINOTRANSFERASE, ISOMERIZING"/>
    <property type="match status" value="1"/>
</dbReference>
<keyword evidence="2" id="KW-1133">Transmembrane helix</keyword>
<dbReference type="EMBL" id="AHAM01000303">
    <property type="protein sequence ID" value="EHK52726.1"/>
    <property type="molecule type" value="Genomic_DNA"/>
</dbReference>
<dbReference type="PIRSF" id="PIRSF009290">
    <property type="entry name" value="FrlB"/>
    <property type="match status" value="1"/>
</dbReference>
<dbReference type="Pfam" id="PF01380">
    <property type="entry name" value="SIS"/>
    <property type="match status" value="1"/>
</dbReference>
<accession>H0I2M7</accession>
<dbReference type="InterPro" id="IPR035488">
    <property type="entry name" value="FrlB_SIS"/>
</dbReference>
<dbReference type="Gene3D" id="3.40.50.10490">
    <property type="entry name" value="Glucose-6-phosphate isomerase like protein, domain 1"/>
    <property type="match status" value="1"/>
</dbReference>
<dbReference type="OrthoDB" id="9782098at2"/>
<name>H0I2M7_9HYPH</name>
<keyword evidence="4" id="KW-0413">Isomerase</keyword>
<dbReference type="GO" id="GO:0004360">
    <property type="term" value="F:glutamine-fructose-6-phosphate transaminase (isomerizing) activity"/>
    <property type="evidence" value="ECO:0007669"/>
    <property type="project" value="TreeGrafter"/>
</dbReference>
<evidence type="ECO:0000259" key="3">
    <source>
        <dbReference type="PROSITE" id="PS51464"/>
    </source>
</evidence>
<evidence type="ECO:0000313" key="4">
    <source>
        <dbReference type="EMBL" id="EHK52726.1"/>
    </source>
</evidence>